<comment type="caution">
    <text evidence="1">The sequence shown here is derived from an EMBL/GenBank/DDBJ whole genome shotgun (WGS) entry which is preliminary data.</text>
</comment>
<reference evidence="1" key="1">
    <citation type="submission" date="2010-08" db="EMBL/GenBank/DDBJ databases">
        <authorList>
            <person name="Harkins D.M."/>
            <person name="Madupu R."/>
            <person name="Durkin A.S."/>
            <person name="Torralba M."/>
            <person name="Methe B."/>
            <person name="Sutton G.G."/>
            <person name="Nelson K.E."/>
        </authorList>
    </citation>
    <scope>NUCLEOTIDE SEQUENCE [LARGE SCALE GENOMIC DNA]</scope>
    <source>
        <strain evidence="1">ATCC 14266</strain>
    </source>
</reference>
<protein>
    <submittedName>
        <fullName evidence="1">Uncharacterized protein</fullName>
    </submittedName>
</protein>
<organism evidence="1 2">
    <name type="scientific">Corynebacterium matruchotii ATCC 14266</name>
    <dbReference type="NCBI Taxonomy" id="553207"/>
    <lineage>
        <taxon>Bacteria</taxon>
        <taxon>Bacillati</taxon>
        <taxon>Actinomycetota</taxon>
        <taxon>Actinomycetes</taxon>
        <taxon>Mycobacteriales</taxon>
        <taxon>Corynebacteriaceae</taxon>
        <taxon>Corynebacterium</taxon>
    </lineage>
</organism>
<keyword evidence="2" id="KW-1185">Reference proteome</keyword>
<dbReference type="STRING" id="553207.HMPREF0299_6083"/>
<evidence type="ECO:0000313" key="2">
    <source>
        <dbReference type="Proteomes" id="UP000004218"/>
    </source>
</evidence>
<dbReference type="EMBL" id="ACSH02000002">
    <property type="protein sequence ID" value="EFM50302.1"/>
    <property type="molecule type" value="Genomic_DNA"/>
</dbReference>
<gene>
    <name evidence="1" type="ORF">HMPREF0299_6083</name>
</gene>
<sequence length="38" mass="4112">MPIPAKERFVRSDAGVWVKFHGALATVTKGVIGAQNCR</sequence>
<name>E0DCN3_9CORY</name>
<evidence type="ECO:0000313" key="1">
    <source>
        <dbReference type="EMBL" id="EFM50302.1"/>
    </source>
</evidence>
<dbReference type="Proteomes" id="UP000004218">
    <property type="component" value="Unassembled WGS sequence"/>
</dbReference>
<proteinExistence type="predicted"/>
<accession>E0DCN3</accession>
<dbReference type="AlphaFoldDB" id="E0DCN3"/>